<evidence type="ECO:0000256" key="10">
    <source>
        <dbReference type="ARBA" id="ARBA00023170"/>
    </source>
</evidence>
<evidence type="ECO:0000256" key="3">
    <source>
        <dbReference type="ARBA" id="ARBA00022452"/>
    </source>
</evidence>
<dbReference type="PANTHER" id="PTHR30069:SF29">
    <property type="entry name" value="HEMOGLOBIN AND HEMOGLOBIN-HAPTOGLOBIN-BINDING PROTEIN 1-RELATED"/>
    <property type="match status" value="1"/>
</dbReference>
<organism evidence="15 16">
    <name type="scientific">Pedobacter metabolipauper</name>
    <dbReference type="NCBI Taxonomy" id="425513"/>
    <lineage>
        <taxon>Bacteria</taxon>
        <taxon>Pseudomonadati</taxon>
        <taxon>Bacteroidota</taxon>
        <taxon>Sphingobacteriia</taxon>
        <taxon>Sphingobacteriales</taxon>
        <taxon>Sphingobacteriaceae</taxon>
        <taxon>Pedobacter</taxon>
    </lineage>
</organism>
<keyword evidence="4" id="KW-0406">Ion transport</keyword>
<dbReference type="Pfam" id="PF07715">
    <property type="entry name" value="Plug"/>
    <property type="match status" value="1"/>
</dbReference>
<comment type="subcellular location">
    <subcellularLocation>
        <location evidence="1 12">Cell outer membrane</location>
        <topology evidence="1 12">Multi-pass membrane protein</topology>
    </subcellularLocation>
</comment>
<evidence type="ECO:0000256" key="12">
    <source>
        <dbReference type="PROSITE-ProRule" id="PRU01360"/>
    </source>
</evidence>
<gene>
    <name evidence="15" type="ORF">ATK78_0617</name>
</gene>
<evidence type="ECO:0000313" key="15">
    <source>
        <dbReference type="EMBL" id="TDQ11494.1"/>
    </source>
</evidence>
<accession>A0A4R6SY64</accession>
<dbReference type="InterPro" id="IPR000531">
    <property type="entry name" value="Beta-barrel_TonB"/>
</dbReference>
<proteinExistence type="inferred from homology"/>
<dbReference type="InterPro" id="IPR008969">
    <property type="entry name" value="CarboxyPept-like_regulatory"/>
</dbReference>
<dbReference type="GO" id="GO:0015344">
    <property type="term" value="F:siderophore uptake transmembrane transporter activity"/>
    <property type="evidence" value="ECO:0007669"/>
    <property type="project" value="TreeGrafter"/>
</dbReference>
<dbReference type="InterPro" id="IPR012910">
    <property type="entry name" value="Plug_dom"/>
</dbReference>
<keyword evidence="2 12" id="KW-0813">Transport</keyword>
<keyword evidence="8 13" id="KW-0798">TonB box</keyword>
<dbReference type="AlphaFoldDB" id="A0A4R6SY64"/>
<dbReference type="EMBL" id="SNYC01000003">
    <property type="protein sequence ID" value="TDQ11494.1"/>
    <property type="molecule type" value="Genomic_DNA"/>
</dbReference>
<keyword evidence="7" id="KW-0408">Iron</keyword>
<dbReference type="InterPro" id="IPR039426">
    <property type="entry name" value="TonB-dep_rcpt-like"/>
</dbReference>
<sequence>MYKNFTTKVICGKENDLYHKISRAMKLTIMLIVTFLQVNAATYAQKINLKKDNTALLEILKDLRKQSGYNIFYSEENVKAAGPVSVNLSNLSIEAALRKCLKGTGLDFKVVDKNIIISPEKVPVSKQAVKELIITGRVITEQNDPLPGVTVTLKKTKQYVVTDNTGSYKIIAPDEDAVIVFTYMGYATEERKAGKNQTLNIVLKEENRDLNEVVVTALGIKREEKALGYSLTTLKGEEITNATSNNWTDALSGKVAGLNLLRSNGGPAGSNRIILRGETSLSGTSEALIVIDGIVVSSSSGRTTGNGISYNDESNAPTDYGTSINDINPNDIESISVLKGPGATALYGARGAGGAIVITTKLANPKNKGVGVTFSSNVAIETASRFPEYQYEYGQGDTGNEFYSYGNSVDGNSLSGTPNAWGPKFDGQSFFQYDPNTQSAALFRTPWIAHPTNRKDFFMSGQTFTNNLSVEGGTKETSVRLSYNNLLNTWIIPNTGYERNVISLSLNQKVTSKMQFSGKVNYTNRFSDNLPSVGYSNQTIMYSLIRMAPNARIDEYKDYWIRGQDDVLQNRPYNAAGDNPYLIANEMLNKSNRNTVTGYLQTNYQFNTALSLMLKASVDLSYDSRSQQRPKSSRRYLDGMYRTQNIFNQEINADFLLKYKKDLTRLITADISFGGSILKNRYQRDETRAERLFTPGIYSFANSMDVPLSYPYMSRFGVTSLYSLATFGYSNFLYLDVTGRQDWSSTLFSESGKAQGFFYPSANLSFIVSDKFKLPAYVSLLKLRGSVAKVGSGGTTPYLTSYIYESETNFPSGLTNPRSIANPNLKPESSVSIEFGTDIRFFNGRLGADISVYQNNTKDQILRVPVDRASGFSTAVLNSGEVRNRGLEVAMNGAPVKGRKFSWNINGTFTANRNIVLSLADSVQALQLQKGPGSRGFVEAHVGGSMGDLYGLGYERSPDGQIVYQNGYPVKSLLSRLLTNVYPKWKASIGNEFRSGQFRLNILVDAQFGAEAYSHTYANNAAGGFLKSTLPGRYNGLIGNGVIKNTDGTYRPNDVAAADIWTYYSEHFTPDNVEANIFSTDFIKLREARLDYTFKPALMKKLSLQKASIGVYGRDLFIISKWPSFDPEFGTINNGLIQSGFETGQFPATRTIGINLNVQF</sequence>
<name>A0A4R6SY64_9SPHI</name>
<evidence type="ECO:0000256" key="6">
    <source>
        <dbReference type="ARBA" id="ARBA00022729"/>
    </source>
</evidence>
<comment type="similarity">
    <text evidence="12 13">Belongs to the TonB-dependent receptor family.</text>
</comment>
<dbReference type="Proteomes" id="UP000295620">
    <property type="component" value="Unassembled WGS sequence"/>
</dbReference>
<dbReference type="Gene3D" id="3.55.50.30">
    <property type="match status" value="1"/>
</dbReference>
<dbReference type="InterPro" id="IPR023997">
    <property type="entry name" value="TonB-dep_OMP_SusC/RagA_CS"/>
</dbReference>
<keyword evidence="3 12" id="KW-1134">Transmembrane beta strand</keyword>
<dbReference type="Gene3D" id="2.170.130.10">
    <property type="entry name" value="TonB-dependent receptor, plug domain"/>
    <property type="match status" value="1"/>
</dbReference>
<dbReference type="Pfam" id="PF00593">
    <property type="entry name" value="TonB_dep_Rec_b-barrel"/>
    <property type="match status" value="1"/>
</dbReference>
<dbReference type="NCBIfam" id="TIGR04057">
    <property type="entry name" value="SusC_RagA_signa"/>
    <property type="match status" value="1"/>
</dbReference>
<dbReference type="InterPro" id="IPR037066">
    <property type="entry name" value="Plug_dom_sf"/>
</dbReference>
<dbReference type="Pfam" id="PF13715">
    <property type="entry name" value="CarbopepD_reg_2"/>
    <property type="match status" value="1"/>
</dbReference>
<keyword evidence="16" id="KW-1185">Reference proteome</keyword>
<dbReference type="PANTHER" id="PTHR30069">
    <property type="entry name" value="TONB-DEPENDENT OUTER MEMBRANE RECEPTOR"/>
    <property type="match status" value="1"/>
</dbReference>
<dbReference type="SUPFAM" id="SSF56935">
    <property type="entry name" value="Porins"/>
    <property type="match status" value="1"/>
</dbReference>
<evidence type="ECO:0000256" key="5">
    <source>
        <dbReference type="ARBA" id="ARBA00022692"/>
    </source>
</evidence>
<evidence type="ECO:0000256" key="11">
    <source>
        <dbReference type="ARBA" id="ARBA00023237"/>
    </source>
</evidence>
<evidence type="ECO:0000256" key="2">
    <source>
        <dbReference type="ARBA" id="ARBA00022448"/>
    </source>
</evidence>
<dbReference type="Pfam" id="PF07660">
    <property type="entry name" value="STN"/>
    <property type="match status" value="1"/>
</dbReference>
<dbReference type="SUPFAM" id="SSF49464">
    <property type="entry name" value="Carboxypeptidase regulatory domain-like"/>
    <property type="match status" value="1"/>
</dbReference>
<evidence type="ECO:0000256" key="1">
    <source>
        <dbReference type="ARBA" id="ARBA00004571"/>
    </source>
</evidence>
<evidence type="ECO:0000259" key="14">
    <source>
        <dbReference type="SMART" id="SM00965"/>
    </source>
</evidence>
<dbReference type="SMART" id="SM00965">
    <property type="entry name" value="STN"/>
    <property type="match status" value="1"/>
</dbReference>
<keyword evidence="4" id="KW-0410">Iron transport</keyword>
<evidence type="ECO:0000313" key="16">
    <source>
        <dbReference type="Proteomes" id="UP000295620"/>
    </source>
</evidence>
<dbReference type="InterPro" id="IPR036942">
    <property type="entry name" value="Beta-barrel_TonB_sf"/>
</dbReference>
<keyword evidence="9 12" id="KW-0472">Membrane</keyword>
<dbReference type="GO" id="GO:0044718">
    <property type="term" value="P:siderophore transmembrane transport"/>
    <property type="evidence" value="ECO:0007669"/>
    <property type="project" value="TreeGrafter"/>
</dbReference>
<evidence type="ECO:0000256" key="4">
    <source>
        <dbReference type="ARBA" id="ARBA00022496"/>
    </source>
</evidence>
<dbReference type="PROSITE" id="PS52016">
    <property type="entry name" value="TONB_DEPENDENT_REC_3"/>
    <property type="match status" value="1"/>
</dbReference>
<evidence type="ECO:0000256" key="13">
    <source>
        <dbReference type="RuleBase" id="RU003357"/>
    </source>
</evidence>
<keyword evidence="6" id="KW-0732">Signal</keyword>
<dbReference type="Gene3D" id="2.40.170.20">
    <property type="entry name" value="TonB-dependent receptor, beta-barrel domain"/>
    <property type="match status" value="1"/>
</dbReference>
<feature type="domain" description="Secretin/TonB short N-terminal" evidence="14">
    <location>
        <begin position="69"/>
        <end position="120"/>
    </location>
</feature>
<evidence type="ECO:0000256" key="8">
    <source>
        <dbReference type="ARBA" id="ARBA00023077"/>
    </source>
</evidence>
<dbReference type="NCBIfam" id="TIGR04056">
    <property type="entry name" value="OMP_RagA_SusC"/>
    <property type="match status" value="1"/>
</dbReference>
<reference evidence="15 16" key="1">
    <citation type="submission" date="2019-03" db="EMBL/GenBank/DDBJ databases">
        <title>Genomic Encyclopedia of Archaeal and Bacterial Type Strains, Phase II (KMG-II): from individual species to whole genera.</title>
        <authorList>
            <person name="Goeker M."/>
        </authorList>
    </citation>
    <scope>NUCLEOTIDE SEQUENCE [LARGE SCALE GENOMIC DNA]</scope>
    <source>
        <strain evidence="15 16">DSM 19035</strain>
    </source>
</reference>
<keyword evidence="10" id="KW-0675">Receptor</keyword>
<keyword evidence="5 12" id="KW-0812">Transmembrane</keyword>
<dbReference type="InterPro" id="IPR011662">
    <property type="entry name" value="Secretin/TonB_short_N"/>
</dbReference>
<dbReference type="InterPro" id="IPR023996">
    <property type="entry name" value="TonB-dep_OMP_SusC/RagA"/>
</dbReference>
<protein>
    <submittedName>
        <fullName evidence="15">TonB-linked SusC/RagA family outer membrane protein</fullName>
    </submittedName>
</protein>
<evidence type="ECO:0000256" key="7">
    <source>
        <dbReference type="ARBA" id="ARBA00023004"/>
    </source>
</evidence>
<dbReference type="Gene3D" id="2.60.40.1120">
    <property type="entry name" value="Carboxypeptidase-like, regulatory domain"/>
    <property type="match status" value="1"/>
</dbReference>
<keyword evidence="11 12" id="KW-0998">Cell outer membrane</keyword>
<comment type="caution">
    <text evidence="15">The sequence shown here is derived from an EMBL/GenBank/DDBJ whole genome shotgun (WGS) entry which is preliminary data.</text>
</comment>
<dbReference type="GO" id="GO:0009279">
    <property type="term" value="C:cell outer membrane"/>
    <property type="evidence" value="ECO:0007669"/>
    <property type="project" value="UniProtKB-SubCell"/>
</dbReference>
<evidence type="ECO:0000256" key="9">
    <source>
        <dbReference type="ARBA" id="ARBA00023136"/>
    </source>
</evidence>